<dbReference type="EMBL" id="PYMB01000005">
    <property type="protein sequence ID" value="PSW12344.1"/>
    <property type="molecule type" value="Genomic_DNA"/>
</dbReference>
<sequence length="1192" mass="130891">MKLLSHLVMLAVLGGCQDESISNSLNNNEQLGPPQAQAKSSLESFSQQELISEAWFSKLGQTDMVAAAKVAGYYAAADSRSATIEIRDISANPLHTITASDIEQAGLSSAGQLCGMTFTPSGRFLYLALCSQGSGEDAILAFNTNTGILSVFDRVQLRSGASNSPHHFGMAYFKSKLYVGSDMGVYRYDASRNTVYHGGGEPEIDLISTPNTVKDIALDMVGGDLYVLTQNGVFKLPADGEQLTKVYNRRNLSRIGYSRVFGRKELAGLYITKDSQQSSQVFFVPQHLVQQGGDLTNAATELWSYDGRLVDLTATPDGKLMYSGGESGAYYGNAYTLTDSGDVDRLSYQQWLRDELAQYVAAIKSLTAYNGSEIDGTNRSTLSPEGFLHRKLQQADLEANETPIADTVGWAIYLLMAANEANMLSPEGVVDETLADQQIQPLLELLIERHAGLIQDGMGGIKTVDGHFVRNYNSDGTPFAKDQSPGPQPQVYTSMKFLPAVIKAAELYPQSTKIADAKKYLEQIFVRSADTIRARQGVTWEVDDFGPVRNANGMANESWIYGDLGAAQDPMASYNYGQYVYERDNFNYDHYLAGEPVIKSSHAAFVVMGGTLVLKHHADDAGWKAQNNNYYALSQAVTDDLGSPYFAAFSAGNNPFDRENKNGNYWNDGPSDHPGDIIHFPAVLGFGQHGKQGAVVGGYFAYRDGLRQDMLNSSDPESPIKMLTRWSMVKPDYEMPSIGIADFWFGAVGLAETLRPGTADKLRNTFFRAHYELDDDAEGNQVVLFSALTPRHVIGVRADKSEQSFGFQRSPFTVPGREHFATFKIVDPQGDWIELDDVVSPKQLDQYGENLSPRFTNPDFENDVAGWQYFGDGKTRTVKGVSGQGVRLRTSSAGESVLTQAVSQPVSLANSQYKISAYIKPIKAIEATAFIRTYWSAEGDRNAPLGEVTASNAIGAGDIGQLVSLYSYKPQGAAYLHIEYVVSGSPETVESFMFDNTSLQLIGTLEELDNGDFESSSDGIWAGGMNTNKARVIAMNAEDEEGRSYTNHALEFVLNGTTSWQTVETGSNIDVSADPDGTRYIFKFDVLENTLLSEDQLDGETATEFDIDVDVYPKPSTEKKSARPYVATIESNSNDEIAFVMRKRPGNEQFNIQFKARQRSKLIGEERIVIDNLRVYKQRLFSRCDTTSATGC</sequence>
<dbReference type="Proteomes" id="UP000241346">
    <property type="component" value="Unassembled WGS sequence"/>
</dbReference>
<evidence type="ECO:0000313" key="2">
    <source>
        <dbReference type="Proteomes" id="UP000241346"/>
    </source>
</evidence>
<protein>
    <submittedName>
        <fullName evidence="1">Uncharacterized protein</fullName>
    </submittedName>
</protein>
<name>A0A2T3NDP9_9GAMM</name>
<dbReference type="Gene3D" id="2.130.10.10">
    <property type="entry name" value="YVTN repeat-like/Quinoprotein amine dehydrogenase"/>
    <property type="match status" value="1"/>
</dbReference>
<dbReference type="SUPFAM" id="SSF63825">
    <property type="entry name" value="YWTD domain"/>
    <property type="match status" value="1"/>
</dbReference>
<dbReference type="AlphaFoldDB" id="A0A2T3NDP9"/>
<organism evidence="1 2">
    <name type="scientific">Photobacterium rosenbergii</name>
    <dbReference type="NCBI Taxonomy" id="294936"/>
    <lineage>
        <taxon>Bacteria</taxon>
        <taxon>Pseudomonadati</taxon>
        <taxon>Pseudomonadota</taxon>
        <taxon>Gammaproteobacteria</taxon>
        <taxon>Vibrionales</taxon>
        <taxon>Vibrionaceae</taxon>
        <taxon>Photobacterium</taxon>
    </lineage>
</organism>
<comment type="caution">
    <text evidence="1">The sequence shown here is derived from an EMBL/GenBank/DDBJ whole genome shotgun (WGS) entry which is preliminary data.</text>
</comment>
<proteinExistence type="predicted"/>
<dbReference type="PROSITE" id="PS51257">
    <property type="entry name" value="PROKAR_LIPOPROTEIN"/>
    <property type="match status" value="1"/>
</dbReference>
<gene>
    <name evidence="1" type="ORF">C9J01_14315</name>
</gene>
<dbReference type="Gene3D" id="2.60.120.260">
    <property type="entry name" value="Galactose-binding domain-like"/>
    <property type="match status" value="1"/>
</dbReference>
<dbReference type="InterPro" id="IPR015943">
    <property type="entry name" value="WD40/YVTN_repeat-like_dom_sf"/>
</dbReference>
<reference evidence="1 2" key="1">
    <citation type="submission" date="2018-03" db="EMBL/GenBank/DDBJ databases">
        <title>Whole genome sequencing of Histamine producing bacteria.</title>
        <authorList>
            <person name="Butler K."/>
        </authorList>
    </citation>
    <scope>NUCLEOTIDE SEQUENCE [LARGE SCALE GENOMIC DNA]</scope>
    <source>
        <strain evidence="1 2">DSM 19138</strain>
    </source>
</reference>
<evidence type="ECO:0000313" key="1">
    <source>
        <dbReference type="EMBL" id="PSW12344.1"/>
    </source>
</evidence>
<accession>A0A2T3NDP9</accession>